<keyword evidence="7 10" id="KW-0648">Protein biosynthesis</keyword>
<evidence type="ECO:0000256" key="8">
    <source>
        <dbReference type="ARBA" id="ARBA00023134"/>
    </source>
</evidence>
<dbReference type="InterPro" id="IPR033720">
    <property type="entry name" value="EFTU_2"/>
</dbReference>
<dbReference type="PROSITE" id="PS51722">
    <property type="entry name" value="G_TR_2"/>
    <property type="match status" value="1"/>
</dbReference>
<evidence type="ECO:0000313" key="12">
    <source>
        <dbReference type="EMBL" id="PLT31325.1"/>
    </source>
</evidence>
<evidence type="ECO:0000313" key="13">
    <source>
        <dbReference type="Proteomes" id="UP000234748"/>
    </source>
</evidence>
<feature type="binding site" evidence="10">
    <location>
        <position position="26"/>
    </location>
    <ligand>
        <name>Mg(2+)</name>
        <dbReference type="ChEBI" id="CHEBI:18420"/>
    </ligand>
</feature>
<sequence>MGKAKFDRSKPHVNIGTIGHVDHGKTTLTAAITSVLAKVGGAEARAYDQIDGAPEERERGITISTAHVEYETETRHYAHVDCPGHADYVKNMITGAAQMDGGILVVSASDGPMPQTREHILLSRQVGVPYLVVFMNKCDMVDDEELLELVEMEIRDLLSEYEFPGDDIPVIKGSALKALEGEAEWEEKINELMAAVDEYIPTPTRDTEKPFMMPVEDVFSITGRGTVATGRVERGQVKVGDTVEIIGLAEEPKSTTVTGVEMFRKLLDYAEAGDNIGALLRGVAREDIQRGQVLAKPGTINPHTKFKAEVYVLSKEEGGRHTPFFTNYRPQFYFRTTDVTGICNLPEGVEMVMPGDNIEMTVELIASVAIEEGTKFSIREGGRTVGAGIVASIQE</sequence>
<comment type="subunit">
    <text evidence="10">Monomer.</text>
</comment>
<dbReference type="GO" id="GO:0003746">
    <property type="term" value="F:translation elongation factor activity"/>
    <property type="evidence" value="ECO:0007669"/>
    <property type="project" value="UniProtKB-UniRule"/>
</dbReference>
<evidence type="ECO:0000256" key="2">
    <source>
        <dbReference type="ARBA" id="ARBA00022490"/>
    </source>
</evidence>
<dbReference type="NCBIfam" id="NF000766">
    <property type="entry name" value="PRK00049.1"/>
    <property type="match status" value="1"/>
</dbReference>
<feature type="binding site" evidence="10">
    <location>
        <begin position="81"/>
        <end position="85"/>
    </location>
    <ligand>
        <name>GTP</name>
        <dbReference type="ChEBI" id="CHEBI:37565"/>
    </ligand>
</feature>
<dbReference type="NCBIfam" id="TIGR00485">
    <property type="entry name" value="EF-Tu"/>
    <property type="match status" value="1"/>
</dbReference>
<evidence type="ECO:0000256" key="1">
    <source>
        <dbReference type="ARBA" id="ARBA00007249"/>
    </source>
</evidence>
<keyword evidence="10" id="KW-0479">Metal-binding</keyword>
<dbReference type="HAMAP" id="MF_00118_B">
    <property type="entry name" value="EF_Tu_B"/>
    <property type="match status" value="1"/>
</dbReference>
<dbReference type="CDD" id="cd03697">
    <property type="entry name" value="EFTU_II"/>
    <property type="match status" value="1"/>
</dbReference>
<dbReference type="Gene3D" id="3.40.50.300">
    <property type="entry name" value="P-loop containing nucleotide triphosphate hydrolases"/>
    <property type="match status" value="1"/>
</dbReference>
<keyword evidence="6 10" id="KW-0460">Magnesium</keyword>
<dbReference type="Gene3D" id="2.40.30.10">
    <property type="entry name" value="Translation factors"/>
    <property type="match status" value="2"/>
</dbReference>
<evidence type="ECO:0000256" key="5">
    <source>
        <dbReference type="ARBA" id="ARBA00022801"/>
    </source>
</evidence>
<dbReference type="InterPro" id="IPR009001">
    <property type="entry name" value="Transl_elong_EF1A/Init_IF2_C"/>
</dbReference>
<keyword evidence="5 10" id="KW-0378">Hydrolase</keyword>
<dbReference type="InterPro" id="IPR041709">
    <property type="entry name" value="EF-Tu_GTP-bd"/>
</dbReference>
<feature type="domain" description="Tr-type G" evidence="11">
    <location>
        <begin position="10"/>
        <end position="204"/>
    </location>
</feature>
<comment type="function">
    <text evidence="10">GTP hydrolase that promotes the GTP-dependent binding of aminoacyl-tRNA to the A-site of ribosomes during protein biosynthesis.</text>
</comment>
<keyword evidence="13" id="KW-1185">Reference proteome</keyword>
<dbReference type="InterPro" id="IPR009000">
    <property type="entry name" value="Transl_B-barrel_sf"/>
</dbReference>
<dbReference type="EMBL" id="PGUY01000009">
    <property type="protein sequence ID" value="PLT31325.1"/>
    <property type="molecule type" value="Genomic_DNA"/>
</dbReference>
<dbReference type="InterPro" id="IPR027417">
    <property type="entry name" value="P-loop_NTPase"/>
</dbReference>
<evidence type="ECO:0000256" key="6">
    <source>
        <dbReference type="ARBA" id="ARBA00022842"/>
    </source>
</evidence>
<protein>
    <recommendedName>
        <fullName evidence="9 10">Elongation factor Tu</fullName>
        <shortName evidence="10">EF-Tu</shortName>
        <ecNumber evidence="10">3.6.5.3</ecNumber>
    </recommendedName>
</protein>
<comment type="catalytic activity">
    <reaction evidence="10">
        <text>GTP + H2O = GDP + phosphate + H(+)</text>
        <dbReference type="Rhea" id="RHEA:19669"/>
        <dbReference type="ChEBI" id="CHEBI:15377"/>
        <dbReference type="ChEBI" id="CHEBI:15378"/>
        <dbReference type="ChEBI" id="CHEBI:37565"/>
        <dbReference type="ChEBI" id="CHEBI:43474"/>
        <dbReference type="ChEBI" id="CHEBI:58189"/>
        <dbReference type="EC" id="3.6.5.3"/>
    </reaction>
</comment>
<evidence type="ECO:0000256" key="3">
    <source>
        <dbReference type="ARBA" id="ARBA00022741"/>
    </source>
</evidence>
<dbReference type="GO" id="GO:0005829">
    <property type="term" value="C:cytosol"/>
    <property type="evidence" value="ECO:0007669"/>
    <property type="project" value="TreeGrafter"/>
</dbReference>
<dbReference type="Pfam" id="PF03144">
    <property type="entry name" value="GTP_EFTU_D2"/>
    <property type="match status" value="1"/>
</dbReference>
<dbReference type="SUPFAM" id="SSF50465">
    <property type="entry name" value="EF-Tu/eEF-1alpha/eIF2-gamma C-terminal domain"/>
    <property type="match status" value="1"/>
</dbReference>
<feature type="binding site" evidence="10">
    <location>
        <begin position="19"/>
        <end position="26"/>
    </location>
    <ligand>
        <name>GTP</name>
        <dbReference type="ChEBI" id="CHEBI:37565"/>
    </ligand>
</feature>
<dbReference type="NCBIfam" id="TIGR00231">
    <property type="entry name" value="small_GTP"/>
    <property type="match status" value="1"/>
</dbReference>
<dbReference type="PANTHER" id="PTHR43721">
    <property type="entry name" value="ELONGATION FACTOR TU-RELATED"/>
    <property type="match status" value="1"/>
</dbReference>
<comment type="caution">
    <text evidence="12">The sequence shown here is derived from an EMBL/GenBank/DDBJ whole genome shotgun (WGS) entry which is preliminary data.</text>
</comment>
<evidence type="ECO:0000259" key="11">
    <source>
        <dbReference type="PROSITE" id="PS51722"/>
    </source>
</evidence>
<dbReference type="InterPro" id="IPR005225">
    <property type="entry name" value="Small_GTP-bd"/>
</dbReference>
<dbReference type="NCBIfam" id="NF009373">
    <property type="entry name" value="PRK12736.1"/>
    <property type="match status" value="1"/>
</dbReference>
<evidence type="ECO:0000256" key="10">
    <source>
        <dbReference type="HAMAP-Rule" id="MF_00118"/>
    </source>
</evidence>
<keyword evidence="2 10" id="KW-0963">Cytoplasm</keyword>
<accession>A0A2N5MAJ8</accession>
<evidence type="ECO:0000256" key="9">
    <source>
        <dbReference type="ARBA" id="ARBA00029554"/>
    </source>
</evidence>
<dbReference type="GO" id="GO:0005525">
    <property type="term" value="F:GTP binding"/>
    <property type="evidence" value="ECO:0007669"/>
    <property type="project" value="UniProtKB-UniRule"/>
</dbReference>
<dbReference type="RefSeq" id="WP_101640210.1">
    <property type="nucleotide sequence ID" value="NZ_PGUY01000009.1"/>
</dbReference>
<dbReference type="InterPro" id="IPR004541">
    <property type="entry name" value="Transl_elong_EFTu/EF1A_bac/org"/>
</dbReference>
<dbReference type="Pfam" id="PF00009">
    <property type="entry name" value="GTP_EFTU"/>
    <property type="match status" value="1"/>
</dbReference>
<keyword evidence="4 10" id="KW-0251">Elongation factor</keyword>
<gene>
    <name evidence="10 12" type="primary">tuf</name>
    <name evidence="12" type="ORF">CUU66_03040</name>
</gene>
<dbReference type="SUPFAM" id="SSF52540">
    <property type="entry name" value="P-loop containing nucleoside triphosphate hydrolases"/>
    <property type="match status" value="1"/>
</dbReference>
<dbReference type="EC" id="3.6.5.3" evidence="10"/>
<proteinExistence type="inferred from homology"/>
<reference evidence="12 13" key="1">
    <citation type="submission" date="2017-11" db="EMBL/GenBank/DDBJ databases">
        <title>Comparitive Functional Genomics of Dry Heat Resistant strains isolated from the Viking Spacecraft.</title>
        <authorList>
            <person name="Seuylemezian A."/>
            <person name="Cooper K."/>
            <person name="Vaishampayan P."/>
        </authorList>
    </citation>
    <scope>NUCLEOTIDE SEQUENCE [LARGE SCALE GENOMIC DNA]</scope>
    <source>
        <strain evidence="12 13">V1-29</strain>
    </source>
</reference>
<dbReference type="AlphaFoldDB" id="A0A2N5MAJ8"/>
<dbReference type="NCBIfam" id="NF009372">
    <property type="entry name" value="PRK12735.1"/>
    <property type="match status" value="1"/>
</dbReference>
<dbReference type="InterPro" id="IPR000795">
    <property type="entry name" value="T_Tr_GTP-bd_dom"/>
</dbReference>
<dbReference type="InterPro" id="IPR031157">
    <property type="entry name" value="G_TR_CS"/>
</dbReference>
<comment type="subcellular location">
    <subcellularLocation>
        <location evidence="10">Cytoplasm</location>
    </subcellularLocation>
</comment>
<dbReference type="GO" id="GO:0003924">
    <property type="term" value="F:GTPase activity"/>
    <property type="evidence" value="ECO:0007669"/>
    <property type="project" value="UniProtKB-UniRule"/>
</dbReference>
<dbReference type="CDD" id="cd03707">
    <property type="entry name" value="EFTU_III"/>
    <property type="match status" value="1"/>
</dbReference>
<evidence type="ECO:0000256" key="7">
    <source>
        <dbReference type="ARBA" id="ARBA00022917"/>
    </source>
</evidence>
<comment type="similarity">
    <text evidence="1 10">Belongs to the TRAFAC class translation factor GTPase superfamily. Classic translation factor GTPase family. EF-Tu/EF-1A subfamily.</text>
</comment>
<evidence type="ECO:0000256" key="4">
    <source>
        <dbReference type="ARBA" id="ARBA00022768"/>
    </source>
</evidence>
<feature type="binding site" evidence="10">
    <location>
        <begin position="136"/>
        <end position="139"/>
    </location>
    <ligand>
        <name>GTP</name>
        <dbReference type="ChEBI" id="CHEBI:37565"/>
    </ligand>
</feature>
<name>A0A2N5MAJ8_9BACI</name>
<dbReference type="CDD" id="cd01884">
    <property type="entry name" value="EF_Tu"/>
    <property type="match status" value="1"/>
</dbReference>
<dbReference type="PANTHER" id="PTHR43721:SF22">
    <property type="entry name" value="ELONGATION FACTOR TU, MITOCHONDRIAL"/>
    <property type="match status" value="1"/>
</dbReference>
<organism evidence="12 13">
    <name type="scientific">Peribacillus deserti</name>
    <dbReference type="NCBI Taxonomy" id="673318"/>
    <lineage>
        <taxon>Bacteria</taxon>
        <taxon>Bacillati</taxon>
        <taxon>Bacillota</taxon>
        <taxon>Bacilli</taxon>
        <taxon>Bacillales</taxon>
        <taxon>Bacillaceae</taxon>
        <taxon>Peribacillus</taxon>
    </lineage>
</organism>
<dbReference type="PROSITE" id="PS00301">
    <property type="entry name" value="G_TR_1"/>
    <property type="match status" value="1"/>
</dbReference>
<dbReference type="FunFam" id="2.40.30.10:FF:000001">
    <property type="entry name" value="Elongation factor Tu"/>
    <property type="match status" value="1"/>
</dbReference>
<dbReference type="SUPFAM" id="SSF50447">
    <property type="entry name" value="Translation proteins"/>
    <property type="match status" value="1"/>
</dbReference>
<dbReference type="OrthoDB" id="9804504at2"/>
<dbReference type="PRINTS" id="PR00315">
    <property type="entry name" value="ELONGATNFCT"/>
</dbReference>
<dbReference type="InterPro" id="IPR050055">
    <property type="entry name" value="EF-Tu_GTPase"/>
</dbReference>
<keyword evidence="8 10" id="KW-0342">GTP-binding</keyword>
<dbReference type="InterPro" id="IPR004160">
    <property type="entry name" value="Transl_elong_EFTu/EF1A_C"/>
</dbReference>
<dbReference type="InterPro" id="IPR004161">
    <property type="entry name" value="EFTu-like_2"/>
</dbReference>
<dbReference type="FunFam" id="3.40.50.300:FF:000003">
    <property type="entry name" value="Elongation factor Tu"/>
    <property type="match status" value="1"/>
</dbReference>
<keyword evidence="3 10" id="KW-0547">Nucleotide-binding</keyword>
<dbReference type="Proteomes" id="UP000234748">
    <property type="component" value="Unassembled WGS sequence"/>
</dbReference>
<dbReference type="GO" id="GO:0000287">
    <property type="term" value="F:magnesium ion binding"/>
    <property type="evidence" value="ECO:0007669"/>
    <property type="project" value="UniProtKB-UniRule"/>
</dbReference>
<dbReference type="Pfam" id="PF03143">
    <property type="entry name" value="GTP_EFTU_D3"/>
    <property type="match status" value="1"/>
</dbReference>